<evidence type="ECO:0000313" key="1">
    <source>
        <dbReference type="EMBL" id="CAG9562765.1"/>
    </source>
</evidence>
<evidence type="ECO:0000313" key="2">
    <source>
        <dbReference type="Proteomes" id="UP000789524"/>
    </source>
</evidence>
<sequence length="119" mass="13644">MKPFLSRAIIDVCIKSMSHVHNYHDRPVIKRNESALLRPLLPQHAVLVTPHGLHHSERIHHDKLSSERNVAETESCVETRLRSHEMRGGWWRGSVAQCWRINIQVSPCASLVIKARFAA</sequence>
<reference evidence="1" key="1">
    <citation type="submission" date="2021-09" db="EMBL/GenBank/DDBJ databases">
        <authorList>
            <person name="Martin H S."/>
        </authorList>
    </citation>
    <scope>NUCLEOTIDE SEQUENCE</scope>
</reference>
<keyword evidence="2" id="KW-1185">Reference proteome</keyword>
<proteinExistence type="predicted"/>
<dbReference type="Proteomes" id="UP000789524">
    <property type="component" value="Unassembled WGS sequence"/>
</dbReference>
<gene>
    <name evidence="1" type="ORF">DCHRY22_LOCUS4042</name>
</gene>
<accession>A0A8J2W0R1</accession>
<dbReference type="AlphaFoldDB" id="A0A8J2W0R1"/>
<dbReference type="EMBL" id="CAKASE010000048">
    <property type="protein sequence ID" value="CAG9562765.1"/>
    <property type="molecule type" value="Genomic_DNA"/>
</dbReference>
<protein>
    <submittedName>
        <fullName evidence="1">(African queen) hypothetical protein</fullName>
    </submittedName>
</protein>
<name>A0A8J2W0R1_9NEOP</name>
<organism evidence="1 2">
    <name type="scientific">Danaus chrysippus</name>
    <name type="common">African queen</name>
    <dbReference type="NCBI Taxonomy" id="151541"/>
    <lineage>
        <taxon>Eukaryota</taxon>
        <taxon>Metazoa</taxon>
        <taxon>Ecdysozoa</taxon>
        <taxon>Arthropoda</taxon>
        <taxon>Hexapoda</taxon>
        <taxon>Insecta</taxon>
        <taxon>Pterygota</taxon>
        <taxon>Neoptera</taxon>
        <taxon>Endopterygota</taxon>
        <taxon>Lepidoptera</taxon>
        <taxon>Glossata</taxon>
        <taxon>Ditrysia</taxon>
        <taxon>Papilionoidea</taxon>
        <taxon>Nymphalidae</taxon>
        <taxon>Danainae</taxon>
        <taxon>Danaini</taxon>
        <taxon>Danaina</taxon>
        <taxon>Danaus</taxon>
        <taxon>Anosia</taxon>
    </lineage>
</organism>
<comment type="caution">
    <text evidence="1">The sequence shown here is derived from an EMBL/GenBank/DDBJ whole genome shotgun (WGS) entry which is preliminary data.</text>
</comment>